<reference evidence="1 2" key="1">
    <citation type="journal article" date="2024" name="J Genomics">
        <title>Draft genome sequencing and assembly of Favolaschia claudopus CIRM-BRFM 2984 isolated from oak limbs.</title>
        <authorList>
            <person name="Navarro D."/>
            <person name="Drula E."/>
            <person name="Chaduli D."/>
            <person name="Cazenave R."/>
            <person name="Ahrendt S."/>
            <person name="Wang J."/>
            <person name="Lipzen A."/>
            <person name="Daum C."/>
            <person name="Barry K."/>
            <person name="Grigoriev I.V."/>
            <person name="Favel A."/>
            <person name="Rosso M.N."/>
            <person name="Martin F."/>
        </authorList>
    </citation>
    <scope>NUCLEOTIDE SEQUENCE [LARGE SCALE GENOMIC DNA]</scope>
    <source>
        <strain evidence="1 2">CIRM-BRFM 2984</strain>
    </source>
</reference>
<dbReference type="EMBL" id="JAWWNJ010000047">
    <property type="protein sequence ID" value="KAK7017754.1"/>
    <property type="molecule type" value="Genomic_DNA"/>
</dbReference>
<evidence type="ECO:0008006" key="3">
    <source>
        <dbReference type="Google" id="ProtNLM"/>
    </source>
</evidence>
<dbReference type="Proteomes" id="UP001362999">
    <property type="component" value="Unassembled WGS sequence"/>
</dbReference>
<proteinExistence type="predicted"/>
<gene>
    <name evidence="1" type="ORF">R3P38DRAFT_1315242</name>
</gene>
<sequence length="287" mass="33035">MGVVSEQPPIDAPRLPPELERVIFEVAAMTDARDIPILMRVAWRVQHWVQPLLYRTIVILWIENASKKYDFPVISVPTLLGIVTRKESLPLHQFVHEMLWDTDDRDDEEDDFERILAACPNITNLFFYPITVTPQYILMLNRMDHLTRFSSHLNRLFDPGPVDFGCAFLRNVTHLELMDDHIEVTGYLDNLRRAPKLTHIAFNIGSGVVALHTCIRPFTQLQCIVFLQNDISLDVEKPEAEDDRFVCIEQSDFRADWIRGATTGVDYWSIADGFIAAKRAGKTDRTI</sequence>
<comment type="caution">
    <text evidence="1">The sequence shown here is derived from an EMBL/GenBank/DDBJ whole genome shotgun (WGS) entry which is preliminary data.</text>
</comment>
<accession>A0AAW0AXP5</accession>
<dbReference type="AlphaFoldDB" id="A0AAW0AXP5"/>
<evidence type="ECO:0000313" key="1">
    <source>
        <dbReference type="EMBL" id="KAK7017754.1"/>
    </source>
</evidence>
<protein>
    <recommendedName>
        <fullName evidence="3">F-box domain-containing protein</fullName>
    </recommendedName>
</protein>
<name>A0AAW0AXP5_9AGAR</name>
<organism evidence="1 2">
    <name type="scientific">Favolaschia claudopus</name>
    <dbReference type="NCBI Taxonomy" id="2862362"/>
    <lineage>
        <taxon>Eukaryota</taxon>
        <taxon>Fungi</taxon>
        <taxon>Dikarya</taxon>
        <taxon>Basidiomycota</taxon>
        <taxon>Agaricomycotina</taxon>
        <taxon>Agaricomycetes</taxon>
        <taxon>Agaricomycetidae</taxon>
        <taxon>Agaricales</taxon>
        <taxon>Marasmiineae</taxon>
        <taxon>Mycenaceae</taxon>
        <taxon>Favolaschia</taxon>
    </lineage>
</organism>
<keyword evidence="2" id="KW-1185">Reference proteome</keyword>
<evidence type="ECO:0000313" key="2">
    <source>
        <dbReference type="Proteomes" id="UP001362999"/>
    </source>
</evidence>